<keyword evidence="1" id="KW-0732">Signal</keyword>
<protein>
    <recommendedName>
        <fullName evidence="4">DUF2845 domain-containing protein</fullName>
    </recommendedName>
</protein>
<proteinExistence type="predicted"/>
<feature type="chain" id="PRO_5010340488" description="DUF2845 domain-containing protein" evidence="1">
    <location>
        <begin position="19"/>
        <end position="93"/>
    </location>
</feature>
<dbReference type="RefSeq" id="WP_074947526.1">
    <property type="nucleotide sequence ID" value="NZ_FOZU01000035.1"/>
</dbReference>
<evidence type="ECO:0000256" key="1">
    <source>
        <dbReference type="SAM" id="SignalP"/>
    </source>
</evidence>
<gene>
    <name evidence="2" type="ORF">SAMN05444586_103530</name>
</gene>
<dbReference type="AlphaFoldDB" id="A0A1I6VY90"/>
<sequence>MIKIILAILLTLSSTAFATSADSVRGSFGFVSLNDSHGKMIDVLGDPKSSYKHVIHDRKGWPHAATTYLYHLDNVKYEITIVDGKVYSINWER</sequence>
<evidence type="ECO:0008006" key="4">
    <source>
        <dbReference type="Google" id="ProtNLM"/>
    </source>
</evidence>
<feature type="signal peptide" evidence="1">
    <location>
        <begin position="1"/>
        <end position="18"/>
    </location>
</feature>
<dbReference type="Proteomes" id="UP000182827">
    <property type="component" value="Unassembled WGS sequence"/>
</dbReference>
<name>A0A1I6VY90_9GAMM</name>
<evidence type="ECO:0000313" key="3">
    <source>
        <dbReference type="Proteomes" id="UP000182827"/>
    </source>
</evidence>
<accession>A0A1I6VY90</accession>
<evidence type="ECO:0000313" key="2">
    <source>
        <dbReference type="EMBL" id="SFT18521.1"/>
    </source>
</evidence>
<dbReference type="EMBL" id="FOZU01000035">
    <property type="protein sequence ID" value="SFT18521.1"/>
    <property type="molecule type" value="Genomic_DNA"/>
</dbReference>
<organism evidence="2 3">
    <name type="scientific">Acinetobacter bohemicus</name>
    <dbReference type="NCBI Taxonomy" id="1435036"/>
    <lineage>
        <taxon>Bacteria</taxon>
        <taxon>Pseudomonadati</taxon>
        <taxon>Pseudomonadota</taxon>
        <taxon>Gammaproteobacteria</taxon>
        <taxon>Moraxellales</taxon>
        <taxon>Moraxellaceae</taxon>
        <taxon>Acinetobacter</taxon>
    </lineage>
</organism>
<reference evidence="3" key="1">
    <citation type="submission" date="2016-10" db="EMBL/GenBank/DDBJ databases">
        <authorList>
            <person name="Varghese N."/>
            <person name="Submissions S."/>
        </authorList>
    </citation>
    <scope>NUCLEOTIDE SEQUENCE [LARGE SCALE GENOMIC DNA]</scope>
    <source>
        <strain evidence="3">ANC 5076</strain>
    </source>
</reference>
<keyword evidence="3" id="KW-1185">Reference proteome</keyword>